<protein>
    <submittedName>
        <fullName evidence="1">Uncharacterized protein</fullName>
    </submittedName>
</protein>
<keyword evidence="2" id="KW-1185">Reference proteome</keyword>
<dbReference type="EMBL" id="JAJSOF020000013">
    <property type="protein sequence ID" value="KAJ4443152.1"/>
    <property type="molecule type" value="Genomic_DNA"/>
</dbReference>
<proteinExistence type="predicted"/>
<evidence type="ECO:0000313" key="2">
    <source>
        <dbReference type="Proteomes" id="UP001148838"/>
    </source>
</evidence>
<sequence length="117" mass="13002">MAGLYELKVSEIRRPWWPSKGTLWPIHLPGETLSGLHEYYVRNMLGGHRDAAACVALSPREPPPIKRGGFLGKGAGSVGQSGMLDTLYFNVLPRQFWAPHSARSHDGSSSTRAYFRH</sequence>
<name>A0ABQ8TB88_PERAM</name>
<reference evidence="1 2" key="1">
    <citation type="journal article" date="2022" name="Allergy">
        <title>Genome assembly and annotation of Periplaneta americana reveal a comprehensive cockroach allergen profile.</title>
        <authorList>
            <person name="Wang L."/>
            <person name="Xiong Q."/>
            <person name="Saelim N."/>
            <person name="Wang L."/>
            <person name="Nong W."/>
            <person name="Wan A.T."/>
            <person name="Shi M."/>
            <person name="Liu X."/>
            <person name="Cao Q."/>
            <person name="Hui J.H.L."/>
            <person name="Sookrung N."/>
            <person name="Leung T.F."/>
            <person name="Tungtrongchitr A."/>
            <person name="Tsui S.K.W."/>
        </authorList>
    </citation>
    <scope>NUCLEOTIDE SEQUENCE [LARGE SCALE GENOMIC DNA]</scope>
    <source>
        <strain evidence="1">PWHHKU_190912</strain>
    </source>
</reference>
<organism evidence="1 2">
    <name type="scientific">Periplaneta americana</name>
    <name type="common">American cockroach</name>
    <name type="synonym">Blatta americana</name>
    <dbReference type="NCBI Taxonomy" id="6978"/>
    <lineage>
        <taxon>Eukaryota</taxon>
        <taxon>Metazoa</taxon>
        <taxon>Ecdysozoa</taxon>
        <taxon>Arthropoda</taxon>
        <taxon>Hexapoda</taxon>
        <taxon>Insecta</taxon>
        <taxon>Pterygota</taxon>
        <taxon>Neoptera</taxon>
        <taxon>Polyneoptera</taxon>
        <taxon>Dictyoptera</taxon>
        <taxon>Blattodea</taxon>
        <taxon>Blattoidea</taxon>
        <taxon>Blattidae</taxon>
        <taxon>Blattinae</taxon>
        <taxon>Periplaneta</taxon>
    </lineage>
</organism>
<comment type="caution">
    <text evidence="1">The sequence shown here is derived from an EMBL/GenBank/DDBJ whole genome shotgun (WGS) entry which is preliminary data.</text>
</comment>
<evidence type="ECO:0000313" key="1">
    <source>
        <dbReference type="EMBL" id="KAJ4443152.1"/>
    </source>
</evidence>
<dbReference type="Proteomes" id="UP001148838">
    <property type="component" value="Unassembled WGS sequence"/>
</dbReference>
<gene>
    <name evidence="1" type="ORF">ANN_04802</name>
</gene>
<accession>A0ABQ8TB88</accession>